<dbReference type="InterPro" id="IPR001845">
    <property type="entry name" value="HTH_ArsR_DNA-bd_dom"/>
</dbReference>
<evidence type="ECO:0000259" key="2">
    <source>
        <dbReference type="PROSITE" id="PS50987"/>
    </source>
</evidence>
<dbReference type="Gene3D" id="3.40.50.2300">
    <property type="match status" value="1"/>
</dbReference>
<dbReference type="SUPFAM" id="SSF46785">
    <property type="entry name" value="Winged helix' DNA-binding domain"/>
    <property type="match status" value="1"/>
</dbReference>
<name>A0A1D9MCP5_9RHOB</name>
<dbReference type="PROSITE" id="PS50987">
    <property type="entry name" value="HTH_ARSR_2"/>
    <property type="match status" value="1"/>
</dbReference>
<dbReference type="Pfam" id="PF01451">
    <property type="entry name" value="LMWPc"/>
    <property type="match status" value="1"/>
</dbReference>
<dbReference type="EMBL" id="CP017781">
    <property type="protein sequence ID" value="AOZ69568.1"/>
    <property type="molecule type" value="Genomic_DNA"/>
</dbReference>
<dbReference type="Proteomes" id="UP000176562">
    <property type="component" value="Chromosome"/>
</dbReference>
<dbReference type="GO" id="GO:0046685">
    <property type="term" value="P:response to arsenic-containing substance"/>
    <property type="evidence" value="ECO:0007669"/>
    <property type="project" value="UniProtKB-KW"/>
</dbReference>
<sequence length="262" mass="27571">MELNDAIKPLAALAHPGRLALFRMLLRLAPQGGRPREMALAMGLPHNTLSHHLADLEAAGLISHARVGRGRLYRVEPARVAELFDYLSLDCARGRAGLAPAAPPARAPRVVYFLCSGNSARSILAEALMAARAPGMAAYSAGTRPARAVHPLALAELAARGLAAPGHRPQGLTALAKAPPPDLVLTLCDQAAFEECPQWPGAPLAAHWGLPDPVRAASPEAFSQAFSTLNARITALSTLPPDLDRAGLQAALDRIGLDQMEC</sequence>
<dbReference type="PANTHER" id="PTHR43428:SF1">
    <property type="entry name" value="ARSENATE REDUCTASE"/>
    <property type="match status" value="1"/>
</dbReference>
<organism evidence="3 4">
    <name type="scientific">Rhodobacter xanthinilyticus</name>
    <dbReference type="NCBI Taxonomy" id="1850250"/>
    <lineage>
        <taxon>Bacteria</taxon>
        <taxon>Pseudomonadati</taxon>
        <taxon>Pseudomonadota</taxon>
        <taxon>Alphaproteobacteria</taxon>
        <taxon>Rhodobacterales</taxon>
        <taxon>Rhodobacter group</taxon>
        <taxon>Rhodobacter</taxon>
    </lineage>
</organism>
<accession>A0A1D9MCP5</accession>
<evidence type="ECO:0000256" key="1">
    <source>
        <dbReference type="ARBA" id="ARBA00022849"/>
    </source>
</evidence>
<dbReference type="Gene3D" id="1.10.10.10">
    <property type="entry name" value="Winged helix-like DNA-binding domain superfamily/Winged helix DNA-binding domain"/>
    <property type="match status" value="1"/>
</dbReference>
<dbReference type="PANTHER" id="PTHR43428">
    <property type="entry name" value="ARSENATE REDUCTASE"/>
    <property type="match status" value="1"/>
</dbReference>
<reference evidence="3 4" key="1">
    <citation type="submission" date="2016-10" db="EMBL/GenBank/DDBJ databases">
        <title>Rhodobacter sp. LPB0142, isolated from sea water.</title>
        <authorList>
            <person name="Kim E."/>
            <person name="Yi H."/>
        </authorList>
    </citation>
    <scope>NUCLEOTIDE SEQUENCE [LARGE SCALE GENOMIC DNA]</scope>
    <source>
        <strain evidence="3 4">LPB0142</strain>
    </source>
</reference>
<evidence type="ECO:0000313" key="3">
    <source>
        <dbReference type="EMBL" id="AOZ69568.1"/>
    </source>
</evidence>
<keyword evidence="4" id="KW-1185">Reference proteome</keyword>
<feature type="domain" description="HTH arsR-type" evidence="2">
    <location>
        <begin position="1"/>
        <end position="95"/>
    </location>
</feature>
<dbReference type="SMART" id="SM00418">
    <property type="entry name" value="HTH_ARSR"/>
    <property type="match status" value="1"/>
</dbReference>
<dbReference type="CDD" id="cd00090">
    <property type="entry name" value="HTH_ARSR"/>
    <property type="match status" value="1"/>
</dbReference>
<dbReference type="SUPFAM" id="SSF52788">
    <property type="entry name" value="Phosphotyrosine protein phosphatases I"/>
    <property type="match status" value="1"/>
</dbReference>
<proteinExistence type="predicted"/>
<dbReference type="InterPro" id="IPR036388">
    <property type="entry name" value="WH-like_DNA-bd_sf"/>
</dbReference>
<keyword evidence="1" id="KW-0059">Arsenical resistance</keyword>
<dbReference type="InterPro" id="IPR036196">
    <property type="entry name" value="Ptyr_pPase_sf"/>
</dbReference>
<dbReference type="InterPro" id="IPR011991">
    <property type="entry name" value="ArsR-like_HTH"/>
</dbReference>
<dbReference type="InterPro" id="IPR023485">
    <property type="entry name" value="Ptyr_pPase"/>
</dbReference>
<dbReference type="GO" id="GO:0003700">
    <property type="term" value="F:DNA-binding transcription factor activity"/>
    <property type="evidence" value="ECO:0007669"/>
    <property type="project" value="InterPro"/>
</dbReference>
<dbReference type="KEGG" id="rhp:LPB142_09780"/>
<dbReference type="CDD" id="cd16345">
    <property type="entry name" value="LMWP_ArsC"/>
    <property type="match status" value="1"/>
</dbReference>
<dbReference type="STRING" id="1850250.LPB142_09780"/>
<dbReference type="PRINTS" id="PR00778">
    <property type="entry name" value="HTHARSR"/>
</dbReference>
<protein>
    <recommendedName>
        <fullName evidence="2">HTH arsR-type domain-containing protein</fullName>
    </recommendedName>
</protein>
<evidence type="ECO:0000313" key="4">
    <source>
        <dbReference type="Proteomes" id="UP000176562"/>
    </source>
</evidence>
<dbReference type="SMART" id="SM00226">
    <property type="entry name" value="LMWPc"/>
    <property type="match status" value="1"/>
</dbReference>
<dbReference type="RefSeq" id="WP_068766953.1">
    <property type="nucleotide sequence ID" value="NZ_CP017781.1"/>
</dbReference>
<dbReference type="AlphaFoldDB" id="A0A1D9MCP5"/>
<gene>
    <name evidence="3" type="ORF">LPB142_09780</name>
</gene>
<dbReference type="Pfam" id="PF12840">
    <property type="entry name" value="HTH_20"/>
    <property type="match status" value="1"/>
</dbReference>
<dbReference type="InterPro" id="IPR036390">
    <property type="entry name" value="WH_DNA-bd_sf"/>
</dbReference>